<dbReference type="Proteomes" id="UP000316123">
    <property type="component" value="Unassembled WGS sequence"/>
</dbReference>
<gene>
    <name evidence="1" type="ORF">FIV41_25905</name>
</gene>
<accession>A0A9X9BML5</accession>
<evidence type="ECO:0000313" key="1">
    <source>
        <dbReference type="EMBL" id="TWR52525.1"/>
    </source>
</evidence>
<evidence type="ECO:0000313" key="2">
    <source>
        <dbReference type="Proteomes" id="UP000316123"/>
    </source>
</evidence>
<name>A0A9X9BML5_PSEMA</name>
<organism evidence="1 2">
    <name type="scientific">Pseudomonas marginalis</name>
    <name type="common">Pseudomonas panacis</name>
    <dbReference type="NCBI Taxonomy" id="298"/>
    <lineage>
        <taxon>Bacteria</taxon>
        <taxon>Pseudomonadati</taxon>
        <taxon>Pseudomonadota</taxon>
        <taxon>Gammaproteobacteria</taxon>
        <taxon>Pseudomonadales</taxon>
        <taxon>Pseudomonadaceae</taxon>
        <taxon>Pseudomonas</taxon>
    </lineage>
</organism>
<dbReference type="RefSeq" id="WP_074846898.1">
    <property type="nucleotide sequence ID" value="NZ_FNSU01000003.1"/>
</dbReference>
<proteinExistence type="predicted"/>
<protein>
    <submittedName>
        <fullName evidence="1">Uncharacterized protein</fullName>
    </submittedName>
</protein>
<dbReference type="EMBL" id="VFEQ01000024">
    <property type="protein sequence ID" value="TWR52525.1"/>
    <property type="molecule type" value="Genomic_DNA"/>
</dbReference>
<dbReference type="AlphaFoldDB" id="A0A9X9BML5"/>
<dbReference type="OrthoDB" id="7029307at2"/>
<sequence length="138" mass="15629">MSRITRHIEALQSKGLHSAIYELKESGGGGKPSSQVDLRRLSRHFNMMLKRRHSDVTNYHFFWFRTGTTITVCYSGSMFLLGAVEEFMTKAVEIGIAGEAIELFYGRNRELFNGVLQERLSLFSPQPLQRSYGGAHLG</sequence>
<reference evidence="1 2" key="1">
    <citation type="submission" date="2019-06" db="EMBL/GenBank/DDBJ databases">
        <title>Pseudomonas bimorpha sp. nov. isolated from bovine raw milk and skim milk concentrate.</title>
        <authorList>
            <person name="Hofmann K."/>
            <person name="Huptas C."/>
            <person name="Doll E."/>
            <person name="Scherer S."/>
            <person name="Wenning M."/>
        </authorList>
    </citation>
    <scope>NUCLEOTIDE SEQUENCE [LARGE SCALE GENOMIC DNA]</scope>
    <source>
        <strain evidence="1 2">DSM 13124</strain>
    </source>
</reference>
<comment type="caution">
    <text evidence="1">The sequence shown here is derived from an EMBL/GenBank/DDBJ whole genome shotgun (WGS) entry which is preliminary data.</text>
</comment>